<reference evidence="3 4" key="1">
    <citation type="submission" date="2016-07" db="EMBL/GenBank/DDBJ databases">
        <title>Draft genome of the white-rot fungus Obba rivulosa 3A-2.</title>
        <authorList>
            <consortium name="DOE Joint Genome Institute"/>
            <person name="Miettinen O."/>
            <person name="Riley R."/>
            <person name="Acob R."/>
            <person name="Barry K."/>
            <person name="Cullen D."/>
            <person name="De Vries R."/>
            <person name="Hainaut M."/>
            <person name="Hatakka A."/>
            <person name="Henrissat B."/>
            <person name="Hilden K."/>
            <person name="Kuo R."/>
            <person name="Labutti K."/>
            <person name="Lipzen A."/>
            <person name="Makela M.R."/>
            <person name="Sandor L."/>
            <person name="Spatafora J.W."/>
            <person name="Grigoriev I.V."/>
            <person name="Hibbett D.S."/>
        </authorList>
    </citation>
    <scope>NUCLEOTIDE SEQUENCE [LARGE SCALE GENOMIC DNA]</scope>
    <source>
        <strain evidence="3 4">3A-2</strain>
    </source>
</reference>
<organism evidence="3 4">
    <name type="scientific">Obba rivulosa</name>
    <dbReference type="NCBI Taxonomy" id="1052685"/>
    <lineage>
        <taxon>Eukaryota</taxon>
        <taxon>Fungi</taxon>
        <taxon>Dikarya</taxon>
        <taxon>Basidiomycota</taxon>
        <taxon>Agaricomycotina</taxon>
        <taxon>Agaricomycetes</taxon>
        <taxon>Polyporales</taxon>
        <taxon>Gelatoporiaceae</taxon>
        <taxon>Obba</taxon>
    </lineage>
</organism>
<feature type="non-terminal residue" evidence="3">
    <location>
        <position position="1"/>
    </location>
</feature>
<feature type="transmembrane region" description="Helical" evidence="1">
    <location>
        <begin position="105"/>
        <end position="125"/>
    </location>
</feature>
<gene>
    <name evidence="3" type="ORF">OBBRIDRAFT_736855</name>
</gene>
<dbReference type="OrthoDB" id="2803335at2759"/>
<keyword evidence="4" id="KW-1185">Reference proteome</keyword>
<dbReference type="AlphaFoldDB" id="A0A8E2AUR4"/>
<feature type="domain" description="DUF6533" evidence="2">
    <location>
        <begin position="1"/>
        <end position="38"/>
    </location>
</feature>
<protein>
    <recommendedName>
        <fullName evidence="2">DUF6533 domain-containing protein</fullName>
    </recommendedName>
</protein>
<dbReference type="EMBL" id="KV722501">
    <property type="protein sequence ID" value="OCH87052.1"/>
    <property type="molecule type" value="Genomic_DNA"/>
</dbReference>
<evidence type="ECO:0000313" key="3">
    <source>
        <dbReference type="EMBL" id="OCH87052.1"/>
    </source>
</evidence>
<keyword evidence="1" id="KW-1133">Transmembrane helix</keyword>
<feature type="transmembrane region" description="Helical" evidence="1">
    <location>
        <begin position="47"/>
        <end position="69"/>
    </location>
</feature>
<sequence length="128" mass="14784">LVLYDHATTLSREIEFIWRRQWNSVTLLYYLNRWTTFIWAVEQLTGVFVHLDTCIALNSFNYAIILLLFMSWAGEFFKPDVRPNLSTMMVAFSGVRMYAISGGSWWLTAVVWVLSIVPVGTNVVCPLL</sequence>
<keyword evidence="1" id="KW-0812">Transmembrane</keyword>
<dbReference type="Pfam" id="PF20151">
    <property type="entry name" value="DUF6533"/>
    <property type="match status" value="1"/>
</dbReference>
<proteinExistence type="predicted"/>
<evidence type="ECO:0000256" key="1">
    <source>
        <dbReference type="SAM" id="Phobius"/>
    </source>
</evidence>
<evidence type="ECO:0000259" key="2">
    <source>
        <dbReference type="Pfam" id="PF20151"/>
    </source>
</evidence>
<dbReference type="InterPro" id="IPR045340">
    <property type="entry name" value="DUF6533"/>
</dbReference>
<evidence type="ECO:0000313" key="4">
    <source>
        <dbReference type="Proteomes" id="UP000250043"/>
    </source>
</evidence>
<accession>A0A8E2AUR4</accession>
<dbReference type="Proteomes" id="UP000250043">
    <property type="component" value="Unassembled WGS sequence"/>
</dbReference>
<name>A0A8E2AUR4_9APHY</name>
<keyword evidence="1" id="KW-0472">Membrane</keyword>